<proteinExistence type="predicted"/>
<feature type="chain" id="PRO_5036479470" evidence="2">
    <location>
        <begin position="30"/>
        <end position="125"/>
    </location>
</feature>
<feature type="coiled-coil region" evidence="1">
    <location>
        <begin position="77"/>
        <end position="111"/>
    </location>
</feature>
<accession>A0A8X6XVQ6</accession>
<protein>
    <submittedName>
        <fullName evidence="3">Uncharacterized protein</fullName>
    </submittedName>
</protein>
<organism evidence="3 4">
    <name type="scientific">Trichonephila inaurata madagascariensis</name>
    <dbReference type="NCBI Taxonomy" id="2747483"/>
    <lineage>
        <taxon>Eukaryota</taxon>
        <taxon>Metazoa</taxon>
        <taxon>Ecdysozoa</taxon>
        <taxon>Arthropoda</taxon>
        <taxon>Chelicerata</taxon>
        <taxon>Arachnida</taxon>
        <taxon>Araneae</taxon>
        <taxon>Araneomorphae</taxon>
        <taxon>Entelegynae</taxon>
        <taxon>Araneoidea</taxon>
        <taxon>Nephilidae</taxon>
        <taxon>Trichonephila</taxon>
        <taxon>Trichonephila inaurata</taxon>
    </lineage>
</organism>
<gene>
    <name evidence="3" type="ORF">TNIN_4041</name>
</gene>
<dbReference type="AlphaFoldDB" id="A0A8X6XVQ6"/>
<comment type="caution">
    <text evidence="3">The sequence shown here is derived from an EMBL/GenBank/DDBJ whole genome shotgun (WGS) entry which is preliminary data.</text>
</comment>
<evidence type="ECO:0000313" key="3">
    <source>
        <dbReference type="EMBL" id="GFY60459.1"/>
    </source>
</evidence>
<dbReference type="OrthoDB" id="10480645at2759"/>
<keyword evidence="1" id="KW-0175">Coiled coil</keyword>
<sequence length="125" mass="14227">MLAEVTSIPARSAMLSMYLSLLLCLISMPAPPIKFLNAKRILHLWNQDSNPTTQLKHRQQKPGVRLEERLMEWQSQLLNAKATSARANAELRDLQQACKNLENLLLSSQNKEEGKESTMDELLIK</sequence>
<evidence type="ECO:0000256" key="1">
    <source>
        <dbReference type="SAM" id="Coils"/>
    </source>
</evidence>
<evidence type="ECO:0000256" key="2">
    <source>
        <dbReference type="SAM" id="SignalP"/>
    </source>
</evidence>
<feature type="signal peptide" evidence="2">
    <location>
        <begin position="1"/>
        <end position="29"/>
    </location>
</feature>
<name>A0A8X6XVQ6_9ARAC</name>
<keyword evidence="2" id="KW-0732">Signal</keyword>
<reference evidence="3" key="1">
    <citation type="submission" date="2020-08" db="EMBL/GenBank/DDBJ databases">
        <title>Multicomponent nature underlies the extraordinary mechanical properties of spider dragline silk.</title>
        <authorList>
            <person name="Kono N."/>
            <person name="Nakamura H."/>
            <person name="Mori M."/>
            <person name="Yoshida Y."/>
            <person name="Ohtoshi R."/>
            <person name="Malay A.D."/>
            <person name="Moran D.A.P."/>
            <person name="Tomita M."/>
            <person name="Numata K."/>
            <person name="Arakawa K."/>
        </authorList>
    </citation>
    <scope>NUCLEOTIDE SEQUENCE</scope>
</reference>
<dbReference type="EMBL" id="BMAV01013162">
    <property type="protein sequence ID" value="GFY60459.1"/>
    <property type="molecule type" value="Genomic_DNA"/>
</dbReference>
<keyword evidence="4" id="KW-1185">Reference proteome</keyword>
<evidence type="ECO:0000313" key="4">
    <source>
        <dbReference type="Proteomes" id="UP000886998"/>
    </source>
</evidence>
<dbReference type="Proteomes" id="UP000886998">
    <property type="component" value="Unassembled WGS sequence"/>
</dbReference>